<dbReference type="InterPro" id="IPR008979">
    <property type="entry name" value="Galactose-bd-like_sf"/>
</dbReference>
<comment type="caution">
    <text evidence="11">The sequence shown here is derived from an EMBL/GenBank/DDBJ whole genome shotgun (WGS) entry which is preliminary data.</text>
</comment>
<comment type="function">
    <text evidence="1">Acts as a defensive agent. Recognizes blood group fucosylated oligosaccharides including A, B, H and Lewis B-type antigens. Does not recognize Lewis A antigen and has low affinity for monovalent haptens.</text>
</comment>
<feature type="transmembrane region" description="Helical" evidence="9">
    <location>
        <begin position="380"/>
        <end position="406"/>
    </location>
</feature>
<dbReference type="AlphaFoldDB" id="A0AAN8PNQ3"/>
<keyword evidence="6" id="KW-0106">Calcium</keyword>
<sequence>MVLIKWSNAMDWKLNLTWYGLLAYLIYHVGILSGQNVAFMKSAIQSSVYLTNTADNAVDGNNSTDFYSDSCVHTAVDNNQYEWWEVDLGATYDITDIIIFNRVDCCGERLQNFTIQGGVDCGTPGPKCYTDCYKQADIVVVSERISCNNCTARYIKISLDYVEEINFCEVEIYGQLSSGSPGTQVCSKYTGVSSSLVSSEYGTPSMEPSSVFSEYSSSVTELHVSSLQVVSSENFPSSAVEPSSVFSGYSSSVIEVSSLLVVSSEDFPSSAVEPSTSNSALSTSNYWFSSSYVQLLSSTYITHSTTSNPVSVTNVSVVQVVSNEFCSCSCKIINEDPQVLEDKLAEIKQNLTVNTVKLSSTIRKKTSAPDNRPSAVSVGYMGIVTLSVVFGFFVLQDLITALLYVLGKLNWITGRSHFISKTDTEGKSQIDKNTNTPQGYPPNDSRLPSILE</sequence>
<dbReference type="PANTHER" id="PTHR45713">
    <property type="entry name" value="FTP DOMAIN-CONTAINING PROTEIN"/>
    <property type="match status" value="1"/>
</dbReference>
<evidence type="ECO:0000256" key="1">
    <source>
        <dbReference type="ARBA" id="ARBA00002219"/>
    </source>
</evidence>
<dbReference type="PANTHER" id="PTHR45713:SF6">
    <property type="entry name" value="F5_8 TYPE C DOMAIN-CONTAINING PROTEIN"/>
    <property type="match status" value="1"/>
</dbReference>
<proteinExistence type="inferred from homology"/>
<comment type="subunit">
    <text evidence="3">Homotrimer.</text>
</comment>
<keyword evidence="9" id="KW-0472">Membrane</keyword>
<dbReference type="SMART" id="SM00607">
    <property type="entry name" value="FTP"/>
    <property type="match status" value="1"/>
</dbReference>
<dbReference type="GO" id="GO:0042806">
    <property type="term" value="F:fucose binding"/>
    <property type="evidence" value="ECO:0007669"/>
    <property type="project" value="UniProtKB-ARBA"/>
</dbReference>
<keyword evidence="9" id="KW-1133">Transmembrane helix</keyword>
<feature type="region of interest" description="Disordered" evidence="8">
    <location>
        <begin position="423"/>
        <end position="452"/>
    </location>
</feature>
<accession>A0AAN8PNQ3</accession>
<reference evidence="11 12" key="1">
    <citation type="submission" date="2024-01" db="EMBL/GenBank/DDBJ databases">
        <title>The genome of the rayed Mediterranean limpet Patella caerulea (Linnaeus, 1758).</title>
        <authorList>
            <person name="Anh-Thu Weber A."/>
            <person name="Halstead-Nussloch G."/>
        </authorList>
    </citation>
    <scope>NUCLEOTIDE SEQUENCE [LARGE SCALE GENOMIC DNA]</scope>
    <source>
        <strain evidence="11">AATW-2023a</strain>
        <tissue evidence="11">Whole specimen</tissue>
    </source>
</reference>
<dbReference type="GO" id="GO:0046872">
    <property type="term" value="F:metal ion binding"/>
    <property type="evidence" value="ECO:0007669"/>
    <property type="project" value="UniProtKB-KW"/>
</dbReference>
<dbReference type="GO" id="GO:0010185">
    <property type="term" value="P:regulation of cellular defense response"/>
    <property type="evidence" value="ECO:0007669"/>
    <property type="project" value="UniProtKB-ARBA"/>
</dbReference>
<evidence type="ECO:0000313" key="12">
    <source>
        <dbReference type="Proteomes" id="UP001347796"/>
    </source>
</evidence>
<keyword evidence="7" id="KW-1015">Disulfide bond</keyword>
<keyword evidence="4" id="KW-0479">Metal-binding</keyword>
<comment type="similarity">
    <text evidence="2">Belongs to the fucolectin family.</text>
</comment>
<dbReference type="InterPro" id="IPR006585">
    <property type="entry name" value="FTP1"/>
</dbReference>
<keyword evidence="5" id="KW-0430">Lectin</keyword>
<gene>
    <name evidence="11" type="ORF">SNE40_013255</name>
</gene>
<evidence type="ECO:0000256" key="2">
    <source>
        <dbReference type="ARBA" id="ARBA00010147"/>
    </source>
</evidence>
<dbReference type="Pfam" id="PF22633">
    <property type="entry name" value="F5_F8_type_C_2"/>
    <property type="match status" value="1"/>
</dbReference>
<dbReference type="InterPro" id="IPR051941">
    <property type="entry name" value="BG_Antigen-Binding_Lectin"/>
</dbReference>
<dbReference type="EMBL" id="JAZGQO010000009">
    <property type="protein sequence ID" value="KAK6178468.1"/>
    <property type="molecule type" value="Genomic_DNA"/>
</dbReference>
<evidence type="ECO:0000259" key="10">
    <source>
        <dbReference type="SMART" id="SM00607"/>
    </source>
</evidence>
<dbReference type="Proteomes" id="UP001347796">
    <property type="component" value="Unassembled WGS sequence"/>
</dbReference>
<feature type="domain" description="Fucolectin tachylectin-4 pentraxin-1" evidence="10">
    <location>
        <begin position="34"/>
        <end position="179"/>
    </location>
</feature>
<protein>
    <recommendedName>
        <fullName evidence="10">Fucolectin tachylectin-4 pentraxin-1 domain-containing protein</fullName>
    </recommendedName>
</protein>
<keyword evidence="12" id="KW-1185">Reference proteome</keyword>
<name>A0AAN8PNQ3_PATCE</name>
<evidence type="ECO:0000256" key="8">
    <source>
        <dbReference type="SAM" id="MobiDB-lite"/>
    </source>
</evidence>
<evidence type="ECO:0000256" key="4">
    <source>
        <dbReference type="ARBA" id="ARBA00022723"/>
    </source>
</evidence>
<dbReference type="Gene3D" id="2.60.120.260">
    <property type="entry name" value="Galactose-binding domain-like"/>
    <property type="match status" value="1"/>
</dbReference>
<feature type="transmembrane region" description="Helical" evidence="9">
    <location>
        <begin position="12"/>
        <end position="32"/>
    </location>
</feature>
<keyword evidence="9" id="KW-0812">Transmembrane</keyword>
<dbReference type="SUPFAM" id="SSF49785">
    <property type="entry name" value="Galactose-binding domain-like"/>
    <property type="match status" value="1"/>
</dbReference>
<evidence type="ECO:0000256" key="9">
    <source>
        <dbReference type="SAM" id="Phobius"/>
    </source>
</evidence>
<evidence type="ECO:0000256" key="5">
    <source>
        <dbReference type="ARBA" id="ARBA00022734"/>
    </source>
</evidence>
<evidence type="ECO:0000256" key="6">
    <source>
        <dbReference type="ARBA" id="ARBA00022837"/>
    </source>
</evidence>
<evidence type="ECO:0000256" key="3">
    <source>
        <dbReference type="ARBA" id="ARBA00011233"/>
    </source>
</evidence>
<evidence type="ECO:0000313" key="11">
    <source>
        <dbReference type="EMBL" id="KAK6178468.1"/>
    </source>
</evidence>
<evidence type="ECO:0000256" key="7">
    <source>
        <dbReference type="ARBA" id="ARBA00023157"/>
    </source>
</evidence>
<dbReference type="GO" id="GO:0001868">
    <property type="term" value="P:regulation of complement activation, lectin pathway"/>
    <property type="evidence" value="ECO:0007669"/>
    <property type="project" value="UniProtKB-ARBA"/>
</dbReference>
<organism evidence="11 12">
    <name type="scientific">Patella caerulea</name>
    <name type="common">Rayed Mediterranean limpet</name>
    <dbReference type="NCBI Taxonomy" id="87958"/>
    <lineage>
        <taxon>Eukaryota</taxon>
        <taxon>Metazoa</taxon>
        <taxon>Spiralia</taxon>
        <taxon>Lophotrochozoa</taxon>
        <taxon>Mollusca</taxon>
        <taxon>Gastropoda</taxon>
        <taxon>Patellogastropoda</taxon>
        <taxon>Patelloidea</taxon>
        <taxon>Patellidae</taxon>
        <taxon>Patella</taxon>
    </lineage>
</organism>